<sequence length="122" mass="13674">MPGDPQHYRLGRWTKNVRQNVGPGCYRRFVTMIRSDYYAFAGMRKASPAMSSCADLTSGNAPLWTIQAERFGGVSRPRRFQSFRHEQPSAPSVGVRPDWKLGPEEQSHISLTFGVCAARNVA</sequence>
<comment type="caution">
    <text evidence="1">The sequence shown here is derived from an EMBL/GenBank/DDBJ whole genome shotgun (WGS) entry which is preliminary data.</text>
</comment>
<name>A0A117IE91_MYCFO</name>
<evidence type="ECO:0000313" key="2">
    <source>
        <dbReference type="Proteomes" id="UP000069705"/>
    </source>
</evidence>
<dbReference type="EMBL" id="BCSZ01000022">
    <property type="protein sequence ID" value="GAT02291.1"/>
    <property type="molecule type" value="Genomic_DNA"/>
</dbReference>
<gene>
    <name evidence="1" type="ORF">RMCFA_2403</name>
</gene>
<evidence type="ECO:0000313" key="1">
    <source>
        <dbReference type="EMBL" id="GAT02291.1"/>
    </source>
</evidence>
<protein>
    <submittedName>
        <fullName evidence="1">Uncharacterized protein</fullName>
    </submittedName>
</protein>
<proteinExistence type="predicted"/>
<reference evidence="1 2" key="1">
    <citation type="journal article" date="2016" name="Genome Announc.">
        <title>Draft Genome Sequences of Five Rapidly Growing Mycobacterium Species, M. thermoresistibile, M. fortuitum subsp. acetamidolyticum, M. canariasense, M. brisbanense, and M. novocastrense.</title>
        <authorList>
            <person name="Katahira K."/>
            <person name="Ogura Y."/>
            <person name="Gotoh Y."/>
            <person name="Hayashi T."/>
        </authorList>
    </citation>
    <scope>NUCLEOTIDE SEQUENCE [LARGE SCALE GENOMIC DNA]</scope>
    <source>
        <strain evidence="1 2">JCM6368</strain>
    </source>
</reference>
<reference evidence="2" key="2">
    <citation type="submission" date="2016-02" db="EMBL/GenBank/DDBJ databases">
        <title>Draft genome sequence of five rapidly growing Mycobacterium species.</title>
        <authorList>
            <person name="Katahira K."/>
            <person name="Gotou Y."/>
            <person name="Iida K."/>
            <person name="Ogura Y."/>
            <person name="Hayashi T."/>
        </authorList>
    </citation>
    <scope>NUCLEOTIDE SEQUENCE [LARGE SCALE GENOMIC DNA]</scope>
    <source>
        <strain evidence="2">JCM6368</strain>
    </source>
</reference>
<dbReference type="AlphaFoldDB" id="A0A117IE91"/>
<accession>A0A117IE91</accession>
<dbReference type="Proteomes" id="UP000069705">
    <property type="component" value="Unassembled WGS sequence"/>
</dbReference>
<organism evidence="1 2">
    <name type="scientific">Mycolicibacterium fortuitum subsp. acetamidolyticum</name>
    <dbReference type="NCBI Taxonomy" id="144550"/>
    <lineage>
        <taxon>Bacteria</taxon>
        <taxon>Bacillati</taxon>
        <taxon>Actinomycetota</taxon>
        <taxon>Actinomycetes</taxon>
        <taxon>Mycobacteriales</taxon>
        <taxon>Mycobacteriaceae</taxon>
        <taxon>Mycolicibacterium</taxon>
    </lineage>
</organism>